<evidence type="ECO:0000256" key="3">
    <source>
        <dbReference type="ARBA" id="ARBA00023014"/>
    </source>
</evidence>
<gene>
    <name evidence="4" type="ORF">G3M56_013425</name>
</gene>
<dbReference type="Pfam" id="PF00037">
    <property type="entry name" value="Fer4"/>
    <property type="match status" value="1"/>
</dbReference>
<evidence type="ECO:0000256" key="2">
    <source>
        <dbReference type="ARBA" id="ARBA00023004"/>
    </source>
</evidence>
<protein>
    <submittedName>
        <fullName evidence="4">4Fe-4S binding protein</fullName>
    </submittedName>
</protein>
<keyword evidence="2" id="KW-0408">Iron</keyword>
<evidence type="ECO:0000313" key="5">
    <source>
        <dbReference type="Proteomes" id="UP000475117"/>
    </source>
</evidence>
<dbReference type="KEGG" id="soa:G3M56_013425"/>
<evidence type="ECO:0000256" key="1">
    <source>
        <dbReference type="ARBA" id="ARBA00022723"/>
    </source>
</evidence>
<evidence type="ECO:0000313" key="4">
    <source>
        <dbReference type="EMBL" id="QQL44858.1"/>
    </source>
</evidence>
<dbReference type="GO" id="GO:0046872">
    <property type="term" value="F:metal ion binding"/>
    <property type="evidence" value="ECO:0007669"/>
    <property type="project" value="UniProtKB-KW"/>
</dbReference>
<dbReference type="EMBL" id="CP066776">
    <property type="protein sequence ID" value="QQL44858.1"/>
    <property type="molecule type" value="Genomic_DNA"/>
</dbReference>
<keyword evidence="3" id="KW-0411">Iron-sulfur</keyword>
<dbReference type="RefSeq" id="WP_164364654.1">
    <property type="nucleotide sequence ID" value="NZ_CP066776.1"/>
</dbReference>
<keyword evidence="1" id="KW-0479">Metal-binding</keyword>
<dbReference type="AlphaFoldDB" id="A0A6B3L590"/>
<reference evidence="4 5" key="1">
    <citation type="submission" date="2020-12" db="EMBL/GenBank/DDBJ databases">
        <title>Sulforoseuscoccus oceanibium gen. nov., sp. nov., a representative of the phylum Verrucomicrobia with special cytoplasmic membrane, and proposal of Sulforoseuscoccusaceae fam. nov.</title>
        <authorList>
            <person name="Xi F."/>
        </authorList>
    </citation>
    <scope>NUCLEOTIDE SEQUENCE [LARGE SCALE GENOMIC DNA]</scope>
    <source>
        <strain evidence="4 5">T37</strain>
    </source>
</reference>
<dbReference type="Proteomes" id="UP000475117">
    <property type="component" value="Chromosome"/>
</dbReference>
<dbReference type="GO" id="GO:0051536">
    <property type="term" value="F:iron-sulfur cluster binding"/>
    <property type="evidence" value="ECO:0007669"/>
    <property type="project" value="UniProtKB-KW"/>
</dbReference>
<dbReference type="Gene3D" id="3.30.70.20">
    <property type="match status" value="1"/>
</dbReference>
<accession>A0A6B3L590</accession>
<dbReference type="InterPro" id="IPR017900">
    <property type="entry name" value="4Fe4S_Fe_S_CS"/>
</dbReference>
<dbReference type="SUPFAM" id="SSF54862">
    <property type="entry name" value="4Fe-4S ferredoxins"/>
    <property type="match status" value="1"/>
</dbReference>
<organism evidence="4 5">
    <name type="scientific">Sulfuriroseicoccus oceanibius</name>
    <dbReference type="NCBI Taxonomy" id="2707525"/>
    <lineage>
        <taxon>Bacteria</taxon>
        <taxon>Pseudomonadati</taxon>
        <taxon>Verrucomicrobiota</taxon>
        <taxon>Verrucomicrobiia</taxon>
        <taxon>Verrucomicrobiales</taxon>
        <taxon>Verrucomicrobiaceae</taxon>
        <taxon>Sulfuriroseicoccus</taxon>
    </lineage>
</organism>
<dbReference type="PROSITE" id="PS51379">
    <property type="entry name" value="4FE4S_FER_2"/>
    <property type="match status" value="1"/>
</dbReference>
<proteinExistence type="predicted"/>
<dbReference type="PROSITE" id="PS00198">
    <property type="entry name" value="4FE4S_FER_1"/>
    <property type="match status" value="1"/>
</dbReference>
<sequence>MSQPISRRHWLSSLLRPTRPTPSGAGSPAVVAEVIEARCLAYHHSPCSTCYERCPQPGAIHVTQGMPTIDPEACTGCEICIDLCPAPIKAIHRVPRSVPS</sequence>
<dbReference type="InterPro" id="IPR017896">
    <property type="entry name" value="4Fe4S_Fe-S-bd"/>
</dbReference>
<keyword evidence="5" id="KW-1185">Reference proteome</keyword>
<name>A0A6B3L590_9BACT</name>